<evidence type="ECO:0000256" key="4">
    <source>
        <dbReference type="ARBA" id="ARBA00022614"/>
    </source>
</evidence>
<feature type="domain" description="Leucine-rich repeat-containing N-terminal plant-type" evidence="12">
    <location>
        <begin position="538"/>
        <end position="560"/>
    </location>
</feature>
<keyword evidence="11" id="KW-0325">Glycoprotein</keyword>
<evidence type="ECO:0000313" key="14">
    <source>
        <dbReference type="Proteomes" id="UP001141552"/>
    </source>
</evidence>
<dbReference type="InterPro" id="IPR046956">
    <property type="entry name" value="RLP23-like"/>
</dbReference>
<dbReference type="Pfam" id="PF13855">
    <property type="entry name" value="LRR_8"/>
    <property type="match status" value="2"/>
</dbReference>
<protein>
    <recommendedName>
        <fullName evidence="12">Leucine-rich repeat-containing N-terminal plant-type domain-containing protein</fullName>
    </recommendedName>
</protein>
<keyword evidence="9" id="KW-0472">Membrane</keyword>
<evidence type="ECO:0000256" key="9">
    <source>
        <dbReference type="ARBA" id="ARBA00023136"/>
    </source>
</evidence>
<keyword evidence="7" id="KW-0677">Repeat</keyword>
<dbReference type="PANTHER" id="PTHR48061:SF12">
    <property type="entry name" value="DISEASE RESISTANCE LIKE PROTEIN"/>
    <property type="match status" value="1"/>
</dbReference>
<dbReference type="SUPFAM" id="SSF52047">
    <property type="entry name" value="RNI-like"/>
    <property type="match status" value="1"/>
</dbReference>
<accession>A0A9Q0FQW3</accession>
<dbReference type="InterPro" id="IPR032675">
    <property type="entry name" value="LRR_dom_sf"/>
</dbReference>
<evidence type="ECO:0000256" key="5">
    <source>
        <dbReference type="ARBA" id="ARBA00022692"/>
    </source>
</evidence>
<dbReference type="PROSITE" id="PS51450">
    <property type="entry name" value="LRR"/>
    <property type="match status" value="2"/>
</dbReference>
<dbReference type="Pfam" id="PF00560">
    <property type="entry name" value="LRR_1"/>
    <property type="match status" value="8"/>
</dbReference>
<proteinExistence type="inferred from homology"/>
<dbReference type="Gene3D" id="3.80.10.10">
    <property type="entry name" value="Ribonuclease Inhibitor"/>
    <property type="match status" value="6"/>
</dbReference>
<dbReference type="InterPro" id="IPR001611">
    <property type="entry name" value="Leu-rich_rpt"/>
</dbReference>
<comment type="caution">
    <text evidence="13">The sequence shown here is derived from an EMBL/GenBank/DDBJ whole genome shotgun (WGS) entry which is preliminary data.</text>
</comment>
<dbReference type="PANTHER" id="PTHR48061">
    <property type="entry name" value="LEUCINE-RICH REPEAT RECEPTOR PROTEIN KINASE EMS1-LIKE-RELATED"/>
    <property type="match status" value="1"/>
</dbReference>
<evidence type="ECO:0000256" key="10">
    <source>
        <dbReference type="ARBA" id="ARBA00023170"/>
    </source>
</evidence>
<keyword evidence="6" id="KW-0732">Signal</keyword>
<evidence type="ECO:0000256" key="7">
    <source>
        <dbReference type="ARBA" id="ARBA00022737"/>
    </source>
</evidence>
<feature type="non-terminal residue" evidence="13">
    <location>
        <position position="1"/>
    </location>
</feature>
<sequence length="1176" mass="129312">DFKTLTRKLADLQVLHLDHVDMSSTVPEDMLANSSSLVSFSLEICVIMSNHDYWNKLTTKDDLFKGTNNAIFPNTNNYLMGYLPEFHSSIPLRKLSVSSCNFLGHIPSSLQNLTQLVYLDLGSNLFRVQDTSSLSWMGNLAKLTHLSLENLNLIGEIPSSFANLTNLSVLALSSNQLTGPIPTWLGNLTQLTAFDVSFNELQGMVPRSLSKLKNLEVLNLGSNKLNGIVELETILFAAVKELLVFESQNQFEYHFSKNSFIIDRSASAGDPAAYPKLGNLQVLHLDYVNISSTVPNDIFVNSPSLVSLSLSRCNLHGEFLTQIFQLPKLEVLFLDHNYDLTGHLPEFHSSTPLRKLSVFACKFSGHIPSSLQNLTQLVYLDLGSNPFVVHDTSSLSWMGNLAKLTHLSLESLNLIGEIPSFFANLTNLSILDLDSNQLTGPMPTWLGNLTQLTAFDVSFNELNGMVPRSLSQLKNLEVLRLHSNKLHGAVELDMFLELQKLHILDLSWNSLSLNPTTNLSTTFPKSASFDPAAYPKVEGWEVLDHGEATDCCMWDGIKCDDITGHVISLDLSSSCLSGSINSSSSLFQLLHLRSLNLAYNDFQFSPIPSALGHLPNLTHLNLSFSSFYGKIPSGVFDLSKLSTLDFSQNYGLELKKNPDFEKLIRKLGNNLQVLHLDGVDISSTVTNDIFVNSSSLVSLSLSDCNLHGHIPSSLQNLTQLVYLGLGSNPSGVQDISSLSWMGNLAKLTHLSLDTLNLSGEIPPSFANLTSLSVLDGMVPRSLSALKNLEVLYLQYNKLNGPMEFDMFLELQKLYDLDLSGNFLSLIEKSALLQFKNSFIIDSSASAGDPAAYPKVEGWRVLEGCCSWDGIKCDDITGHVISLDLSSSCLSGPINSSSSLFQLLHLRSLNLAGNRFNDSHIPSALGHLPNLTHLNLSRSWFSGQIPSTIFNLSKLSSLDLSYNVLELRTNSGFETLLRKLGNLQVLHLDHVDISSTVPNDILSNSSSLVSLSLSDCNLHGHIPSSLQNLAQLVYLDLGSNFFRVQDAASLSWMGNLAKLTHLSLDNLNLTGGIPSSFANLTKLSVLHLESNQLRSPLPAWIGNLTHLTEFDASHNELQGVVPTSLSRLKNLEVLRLGSNKLNGQLDMFLKLQKLYVLDLSGNFLSLNSKPNLNTTSP</sequence>
<evidence type="ECO:0000256" key="8">
    <source>
        <dbReference type="ARBA" id="ARBA00022989"/>
    </source>
</evidence>
<dbReference type="SUPFAM" id="SSF52058">
    <property type="entry name" value="L domain-like"/>
    <property type="match status" value="3"/>
</dbReference>
<organism evidence="13 14">
    <name type="scientific">Turnera subulata</name>
    <dbReference type="NCBI Taxonomy" id="218843"/>
    <lineage>
        <taxon>Eukaryota</taxon>
        <taxon>Viridiplantae</taxon>
        <taxon>Streptophyta</taxon>
        <taxon>Embryophyta</taxon>
        <taxon>Tracheophyta</taxon>
        <taxon>Spermatophyta</taxon>
        <taxon>Magnoliopsida</taxon>
        <taxon>eudicotyledons</taxon>
        <taxon>Gunneridae</taxon>
        <taxon>Pentapetalae</taxon>
        <taxon>rosids</taxon>
        <taxon>fabids</taxon>
        <taxon>Malpighiales</taxon>
        <taxon>Passifloraceae</taxon>
        <taxon>Turnera</taxon>
    </lineage>
</organism>
<dbReference type="Proteomes" id="UP001141552">
    <property type="component" value="Unassembled WGS sequence"/>
</dbReference>
<evidence type="ECO:0000313" key="13">
    <source>
        <dbReference type="EMBL" id="KAJ4835931.1"/>
    </source>
</evidence>
<keyword evidence="3" id="KW-1003">Cell membrane</keyword>
<gene>
    <name evidence="13" type="ORF">Tsubulata_039735</name>
</gene>
<dbReference type="SMART" id="SM00369">
    <property type="entry name" value="LRR_TYP"/>
    <property type="match status" value="20"/>
</dbReference>
<keyword evidence="8" id="KW-1133">Transmembrane helix</keyword>
<dbReference type="Pfam" id="PF08263">
    <property type="entry name" value="LRRNT_2"/>
    <property type="match status" value="2"/>
</dbReference>
<reference evidence="13" key="2">
    <citation type="journal article" date="2023" name="Plants (Basel)">
        <title>Annotation of the Turnera subulata (Passifloraceae) Draft Genome Reveals the S-Locus Evolved after the Divergence of Turneroideae from Passifloroideae in a Stepwise Manner.</title>
        <authorList>
            <person name="Henning P.M."/>
            <person name="Roalson E.H."/>
            <person name="Mir W."/>
            <person name="McCubbin A.G."/>
            <person name="Shore J.S."/>
        </authorList>
    </citation>
    <scope>NUCLEOTIDE SEQUENCE</scope>
    <source>
        <strain evidence="13">F60SS</strain>
    </source>
</reference>
<keyword evidence="4" id="KW-0433">Leucine-rich repeat</keyword>
<evidence type="ECO:0000256" key="6">
    <source>
        <dbReference type="ARBA" id="ARBA00022729"/>
    </source>
</evidence>
<dbReference type="GO" id="GO:0005886">
    <property type="term" value="C:plasma membrane"/>
    <property type="evidence" value="ECO:0007669"/>
    <property type="project" value="UniProtKB-SubCell"/>
</dbReference>
<keyword evidence="5" id="KW-0812">Transmembrane</keyword>
<reference evidence="13" key="1">
    <citation type="submission" date="2022-02" db="EMBL/GenBank/DDBJ databases">
        <authorList>
            <person name="Henning P.M."/>
            <person name="McCubbin A.G."/>
            <person name="Shore J.S."/>
        </authorList>
    </citation>
    <scope>NUCLEOTIDE SEQUENCE</scope>
    <source>
        <strain evidence="13">F60SS</strain>
        <tissue evidence="13">Leaves</tissue>
    </source>
</reference>
<dbReference type="AlphaFoldDB" id="A0A9Q0FQW3"/>
<evidence type="ECO:0000256" key="2">
    <source>
        <dbReference type="ARBA" id="ARBA00009592"/>
    </source>
</evidence>
<dbReference type="EMBL" id="JAKUCV010004267">
    <property type="protein sequence ID" value="KAJ4835931.1"/>
    <property type="molecule type" value="Genomic_DNA"/>
</dbReference>
<feature type="non-terminal residue" evidence="13">
    <location>
        <position position="1176"/>
    </location>
</feature>
<evidence type="ECO:0000259" key="12">
    <source>
        <dbReference type="Pfam" id="PF08263"/>
    </source>
</evidence>
<name>A0A9Q0FQW3_9ROSI</name>
<dbReference type="FunFam" id="3.80.10.10:FF:000041">
    <property type="entry name" value="LRR receptor-like serine/threonine-protein kinase ERECTA"/>
    <property type="match status" value="3"/>
</dbReference>
<evidence type="ECO:0000256" key="1">
    <source>
        <dbReference type="ARBA" id="ARBA00004251"/>
    </source>
</evidence>
<dbReference type="OrthoDB" id="676979at2759"/>
<keyword evidence="10" id="KW-0675">Receptor</keyword>
<evidence type="ECO:0000256" key="3">
    <source>
        <dbReference type="ARBA" id="ARBA00022475"/>
    </source>
</evidence>
<dbReference type="InterPro" id="IPR003591">
    <property type="entry name" value="Leu-rich_rpt_typical-subtyp"/>
</dbReference>
<evidence type="ECO:0000256" key="11">
    <source>
        <dbReference type="ARBA" id="ARBA00023180"/>
    </source>
</evidence>
<keyword evidence="14" id="KW-1185">Reference proteome</keyword>
<feature type="domain" description="Leucine-rich repeat-containing N-terminal plant-type" evidence="12">
    <location>
        <begin position="827"/>
        <end position="873"/>
    </location>
</feature>
<dbReference type="InterPro" id="IPR013210">
    <property type="entry name" value="LRR_N_plant-typ"/>
</dbReference>
<comment type="similarity">
    <text evidence="2">Belongs to the RLP family.</text>
</comment>
<dbReference type="SMART" id="SM00365">
    <property type="entry name" value="LRR_SD22"/>
    <property type="match status" value="12"/>
</dbReference>
<comment type="subcellular location">
    <subcellularLocation>
        <location evidence="1">Cell membrane</location>
        <topology evidence="1">Single-pass type I membrane protein</topology>
    </subcellularLocation>
</comment>